<feature type="transmembrane region" description="Helical" evidence="6">
    <location>
        <begin position="246"/>
        <end position="268"/>
    </location>
</feature>
<comment type="subcellular location">
    <subcellularLocation>
        <location evidence="1">Cell membrane</location>
        <topology evidence="1">Multi-pass membrane protein</topology>
    </subcellularLocation>
</comment>
<keyword evidence="8" id="KW-1185">Reference proteome</keyword>
<proteinExistence type="predicted"/>
<evidence type="ECO:0000313" key="8">
    <source>
        <dbReference type="Proteomes" id="UP000662111"/>
    </source>
</evidence>
<evidence type="ECO:0000256" key="4">
    <source>
        <dbReference type="ARBA" id="ARBA00022989"/>
    </source>
</evidence>
<keyword evidence="2" id="KW-1003">Cell membrane</keyword>
<keyword evidence="4 6" id="KW-1133">Transmembrane helix</keyword>
<dbReference type="EMBL" id="BMLB01000004">
    <property type="protein sequence ID" value="GGK71090.1"/>
    <property type="molecule type" value="Genomic_DNA"/>
</dbReference>
<feature type="transmembrane region" description="Helical" evidence="6">
    <location>
        <begin position="376"/>
        <end position="394"/>
    </location>
</feature>
<name>A0ABQ2F8V1_9MICO</name>
<evidence type="ECO:0008006" key="9">
    <source>
        <dbReference type="Google" id="ProtNLM"/>
    </source>
</evidence>
<protein>
    <recommendedName>
        <fullName evidence="9">Polysaccharide biosynthesis protein</fullName>
    </recommendedName>
</protein>
<feature type="transmembrane region" description="Helical" evidence="6">
    <location>
        <begin position="88"/>
        <end position="111"/>
    </location>
</feature>
<comment type="caution">
    <text evidence="7">The sequence shown here is derived from an EMBL/GenBank/DDBJ whole genome shotgun (WGS) entry which is preliminary data.</text>
</comment>
<dbReference type="PANTHER" id="PTHR30250:SF26">
    <property type="entry name" value="PSMA PROTEIN"/>
    <property type="match status" value="1"/>
</dbReference>
<keyword evidence="3 6" id="KW-0812">Transmembrane</keyword>
<evidence type="ECO:0000256" key="1">
    <source>
        <dbReference type="ARBA" id="ARBA00004651"/>
    </source>
</evidence>
<feature type="transmembrane region" description="Helical" evidence="6">
    <location>
        <begin position="12"/>
        <end position="30"/>
    </location>
</feature>
<feature type="transmembrane region" description="Helical" evidence="6">
    <location>
        <begin position="400"/>
        <end position="419"/>
    </location>
</feature>
<feature type="transmembrane region" description="Helical" evidence="6">
    <location>
        <begin position="154"/>
        <end position="174"/>
    </location>
</feature>
<dbReference type="PROSITE" id="PS51257">
    <property type="entry name" value="PROKAR_LIPOPROTEIN"/>
    <property type="match status" value="1"/>
</dbReference>
<feature type="transmembrane region" description="Helical" evidence="6">
    <location>
        <begin position="304"/>
        <end position="324"/>
    </location>
</feature>
<dbReference type="InterPro" id="IPR050833">
    <property type="entry name" value="Poly_Biosynth_Transport"/>
</dbReference>
<keyword evidence="5 6" id="KW-0472">Membrane</keyword>
<gene>
    <name evidence="7" type="ORF">GCM10011509_19400</name>
</gene>
<evidence type="ECO:0000256" key="2">
    <source>
        <dbReference type="ARBA" id="ARBA00022475"/>
    </source>
</evidence>
<feature type="transmembrane region" description="Helical" evidence="6">
    <location>
        <begin position="274"/>
        <end position="292"/>
    </location>
</feature>
<dbReference type="RefSeq" id="WP_022922527.1">
    <property type="nucleotide sequence ID" value="NZ_BMLB01000004.1"/>
</dbReference>
<feature type="transmembrane region" description="Helical" evidence="6">
    <location>
        <begin position="431"/>
        <end position="449"/>
    </location>
</feature>
<accession>A0ABQ2F8V1</accession>
<organism evidence="7 8">
    <name type="scientific">Ornithinimicrobium pekingense</name>
    <dbReference type="NCBI Taxonomy" id="384677"/>
    <lineage>
        <taxon>Bacteria</taxon>
        <taxon>Bacillati</taxon>
        <taxon>Actinomycetota</taxon>
        <taxon>Actinomycetes</taxon>
        <taxon>Micrococcales</taxon>
        <taxon>Ornithinimicrobiaceae</taxon>
        <taxon>Ornithinimicrobium</taxon>
    </lineage>
</organism>
<feature type="transmembrane region" description="Helical" evidence="6">
    <location>
        <begin position="461"/>
        <end position="484"/>
    </location>
</feature>
<evidence type="ECO:0000256" key="3">
    <source>
        <dbReference type="ARBA" id="ARBA00022692"/>
    </source>
</evidence>
<dbReference type="Proteomes" id="UP000662111">
    <property type="component" value="Unassembled WGS sequence"/>
</dbReference>
<feature type="transmembrane region" description="Helical" evidence="6">
    <location>
        <begin position="42"/>
        <end position="67"/>
    </location>
</feature>
<feature type="transmembrane region" description="Helical" evidence="6">
    <location>
        <begin position="180"/>
        <end position="201"/>
    </location>
</feature>
<feature type="transmembrane region" description="Helical" evidence="6">
    <location>
        <begin position="123"/>
        <end position="147"/>
    </location>
</feature>
<sequence length="498" mass="53751">MTNALRNVGTAVGSYLVFVGCAFVVRTAFVQSLDVEYLGLNGLFSTLANAMGAAEMGIGAAISFRLYGTLSRGQTAGSARYFRFLRKVNLGLALGILVLGLLSVPVIGFFLQDVREIDEGVGALFVLYLAATVVTYAFAHYGALLVADQREYVVALNLAGLMILVSALQVLVLLQGHGYVAYLALQALLPLLQGVVLWLLVRRRYPWAADASVERLEPADTAEVWRDVRALAIFRVAGIVNASAPVLWMSSLFGLAVLGVFSNYYLIVHAAQSAVRKVFAALTPSLGALNAVAGTRSKHEAYRALVFAGVVLFGASASGLHAGLDAFVQAWIGSRFVLEGTATLWLCLVFFLQGVTRVSNVFRDAFGLFRQGQLRPAVLAGLVVVLSLTGGQLFGLPGLLAGWALAYVLMPLWFDPLVVHRHALHAPVGPFFLRWAGWVATVVVTYLALARVVRVDVPLGLLGPLLEIGLTTAAVGLVTVLLWWRSAECRWLRRRLRR</sequence>
<dbReference type="PANTHER" id="PTHR30250">
    <property type="entry name" value="PST FAMILY PREDICTED COLANIC ACID TRANSPORTER"/>
    <property type="match status" value="1"/>
</dbReference>
<evidence type="ECO:0000256" key="5">
    <source>
        <dbReference type="ARBA" id="ARBA00023136"/>
    </source>
</evidence>
<feature type="transmembrane region" description="Helical" evidence="6">
    <location>
        <begin position="336"/>
        <end position="355"/>
    </location>
</feature>
<evidence type="ECO:0000256" key="6">
    <source>
        <dbReference type="SAM" id="Phobius"/>
    </source>
</evidence>
<evidence type="ECO:0000313" key="7">
    <source>
        <dbReference type="EMBL" id="GGK71090.1"/>
    </source>
</evidence>
<reference evidence="8" key="1">
    <citation type="journal article" date="2019" name="Int. J. Syst. Evol. Microbiol.">
        <title>The Global Catalogue of Microorganisms (GCM) 10K type strain sequencing project: providing services to taxonomists for standard genome sequencing and annotation.</title>
        <authorList>
            <consortium name="The Broad Institute Genomics Platform"/>
            <consortium name="The Broad Institute Genome Sequencing Center for Infectious Disease"/>
            <person name="Wu L."/>
            <person name="Ma J."/>
        </authorList>
    </citation>
    <scope>NUCLEOTIDE SEQUENCE [LARGE SCALE GENOMIC DNA]</scope>
    <source>
        <strain evidence="8">CGMCC 1.5362</strain>
    </source>
</reference>